<evidence type="ECO:0000313" key="3">
    <source>
        <dbReference type="EMBL" id="MCI1186163.1"/>
    </source>
</evidence>
<sequence length="93" mass="10704">MPYYVYITTNPAKKVLYIGITNNIADRLAQHYANRGSAETFAGRYFCYNLVHIEEYPDVNAAIAREKELKGWTRTKKDALIAVDNPAWDFIET</sequence>
<dbReference type="AlphaFoldDB" id="A0A9X1VCP3"/>
<dbReference type="RefSeq" id="WP_241934445.1">
    <property type="nucleotide sequence ID" value="NZ_JALBGC010000001.1"/>
</dbReference>
<name>A0A9X1VCP3_9BACT</name>
<reference evidence="3" key="1">
    <citation type="submission" date="2022-03" db="EMBL/GenBank/DDBJ databases">
        <title>Bacterial whole genome sequence for Hymenobacter sp. DH14.</title>
        <authorList>
            <person name="Le V."/>
        </authorList>
    </citation>
    <scope>NUCLEOTIDE SEQUENCE</scope>
    <source>
        <strain evidence="3">DH14</strain>
    </source>
</reference>
<keyword evidence="4" id="KW-1185">Reference proteome</keyword>
<dbReference type="EMBL" id="JALBGC010000001">
    <property type="protein sequence ID" value="MCI1186163.1"/>
    <property type="molecule type" value="Genomic_DNA"/>
</dbReference>
<dbReference type="PANTHER" id="PTHR34477">
    <property type="entry name" value="UPF0213 PROTEIN YHBQ"/>
    <property type="match status" value="1"/>
</dbReference>
<feature type="domain" description="GIY-YIG" evidence="2">
    <location>
        <begin position="1"/>
        <end position="79"/>
    </location>
</feature>
<gene>
    <name evidence="3" type="ORF">MON38_01940</name>
</gene>
<dbReference type="Proteomes" id="UP001139193">
    <property type="component" value="Unassembled WGS sequence"/>
</dbReference>
<evidence type="ECO:0000313" key="4">
    <source>
        <dbReference type="Proteomes" id="UP001139193"/>
    </source>
</evidence>
<proteinExistence type="inferred from homology"/>
<dbReference type="InterPro" id="IPR035901">
    <property type="entry name" value="GIY-YIG_endonuc_sf"/>
</dbReference>
<dbReference type="InterPro" id="IPR000305">
    <property type="entry name" value="GIY-YIG_endonuc"/>
</dbReference>
<comment type="similarity">
    <text evidence="1">Belongs to the UPF0213 family.</text>
</comment>
<comment type="caution">
    <text evidence="3">The sequence shown here is derived from an EMBL/GenBank/DDBJ whole genome shotgun (WGS) entry which is preliminary data.</text>
</comment>
<evidence type="ECO:0000259" key="2">
    <source>
        <dbReference type="PROSITE" id="PS50164"/>
    </source>
</evidence>
<dbReference type="InterPro" id="IPR050190">
    <property type="entry name" value="UPF0213_domain"/>
</dbReference>
<dbReference type="Pfam" id="PF01541">
    <property type="entry name" value="GIY-YIG"/>
    <property type="match status" value="1"/>
</dbReference>
<evidence type="ECO:0000256" key="1">
    <source>
        <dbReference type="ARBA" id="ARBA00007435"/>
    </source>
</evidence>
<dbReference type="SUPFAM" id="SSF82771">
    <property type="entry name" value="GIY-YIG endonuclease"/>
    <property type="match status" value="1"/>
</dbReference>
<accession>A0A9X1VCP3</accession>
<protein>
    <submittedName>
        <fullName evidence="3">GIY-YIG nuclease family protein</fullName>
    </submittedName>
</protein>
<organism evidence="3 4">
    <name type="scientific">Hymenobacter cyanobacteriorum</name>
    <dbReference type="NCBI Taxonomy" id="2926463"/>
    <lineage>
        <taxon>Bacteria</taxon>
        <taxon>Pseudomonadati</taxon>
        <taxon>Bacteroidota</taxon>
        <taxon>Cytophagia</taxon>
        <taxon>Cytophagales</taxon>
        <taxon>Hymenobacteraceae</taxon>
        <taxon>Hymenobacter</taxon>
    </lineage>
</organism>
<dbReference type="PROSITE" id="PS50164">
    <property type="entry name" value="GIY_YIG"/>
    <property type="match status" value="1"/>
</dbReference>
<dbReference type="PANTHER" id="PTHR34477:SF5">
    <property type="entry name" value="BSL5627 PROTEIN"/>
    <property type="match status" value="1"/>
</dbReference>
<dbReference type="Gene3D" id="3.40.1440.10">
    <property type="entry name" value="GIY-YIG endonuclease"/>
    <property type="match status" value="1"/>
</dbReference>